<feature type="domain" description="Reverse transcriptase" evidence="1">
    <location>
        <begin position="558"/>
        <end position="827"/>
    </location>
</feature>
<reference evidence="2" key="1">
    <citation type="submission" date="2014-08" db="EMBL/GenBank/DDBJ databases">
        <authorList>
            <person name="Senf B."/>
            <person name="Petzold A."/>
            <person name="Downie B.R."/>
            <person name="Koch P."/>
            <person name="Platzer M."/>
        </authorList>
    </citation>
    <scope>NUCLEOTIDE SEQUENCE [LARGE SCALE GENOMIC DNA]</scope>
    <source>
        <strain evidence="2">GRZ</strain>
    </source>
</reference>
<keyword evidence="3" id="KW-1185">Reference proteome</keyword>
<evidence type="ECO:0000313" key="3">
    <source>
        <dbReference type="Proteomes" id="UP000694548"/>
    </source>
</evidence>
<proteinExistence type="predicted"/>
<dbReference type="SUPFAM" id="SSF56219">
    <property type="entry name" value="DNase I-like"/>
    <property type="match status" value="1"/>
</dbReference>
<dbReference type="Pfam" id="PF03372">
    <property type="entry name" value="Exo_endo_phos"/>
    <property type="match status" value="1"/>
</dbReference>
<dbReference type="AlphaFoldDB" id="A0A8C6PD09"/>
<dbReference type="InterPro" id="IPR005135">
    <property type="entry name" value="Endo/exonuclease/phosphatase"/>
</dbReference>
<dbReference type="GeneTree" id="ENSGT01150000286909"/>
<organism evidence="2 3">
    <name type="scientific">Nothobranchius furzeri</name>
    <name type="common">Turquoise killifish</name>
    <dbReference type="NCBI Taxonomy" id="105023"/>
    <lineage>
        <taxon>Eukaryota</taxon>
        <taxon>Metazoa</taxon>
        <taxon>Chordata</taxon>
        <taxon>Craniata</taxon>
        <taxon>Vertebrata</taxon>
        <taxon>Euteleostomi</taxon>
        <taxon>Actinopterygii</taxon>
        <taxon>Neopterygii</taxon>
        <taxon>Teleostei</taxon>
        <taxon>Neoteleostei</taxon>
        <taxon>Acanthomorphata</taxon>
        <taxon>Ovalentaria</taxon>
        <taxon>Atherinomorphae</taxon>
        <taxon>Cyprinodontiformes</taxon>
        <taxon>Nothobranchiidae</taxon>
        <taxon>Nothobranchius</taxon>
    </lineage>
</organism>
<dbReference type="Gene3D" id="3.60.10.10">
    <property type="entry name" value="Endonuclease/exonuclease/phosphatase"/>
    <property type="match status" value="1"/>
</dbReference>
<dbReference type="Pfam" id="PF00078">
    <property type="entry name" value="RVT_1"/>
    <property type="match status" value="1"/>
</dbReference>
<protein>
    <recommendedName>
        <fullName evidence="1">Reverse transcriptase domain-containing protein</fullName>
    </recommendedName>
</protein>
<dbReference type="Ensembl" id="ENSNFUT00015043023.1">
    <property type="protein sequence ID" value="ENSNFUP00015041214.1"/>
    <property type="gene ID" value="ENSNFUG00015019789.1"/>
</dbReference>
<evidence type="ECO:0000313" key="2">
    <source>
        <dbReference type="Ensembl" id="ENSNFUP00015041214.1"/>
    </source>
</evidence>
<dbReference type="Proteomes" id="UP000694548">
    <property type="component" value="Chromosome sgr02"/>
</dbReference>
<reference evidence="2" key="3">
    <citation type="submission" date="2025-09" db="UniProtKB">
        <authorList>
            <consortium name="Ensembl"/>
        </authorList>
    </citation>
    <scope>IDENTIFICATION</scope>
</reference>
<dbReference type="PANTHER" id="PTHR33332">
    <property type="entry name" value="REVERSE TRANSCRIPTASE DOMAIN-CONTAINING PROTEIN"/>
    <property type="match status" value="1"/>
</dbReference>
<dbReference type="InterPro" id="IPR043502">
    <property type="entry name" value="DNA/RNA_pol_sf"/>
</dbReference>
<evidence type="ECO:0000259" key="1">
    <source>
        <dbReference type="PROSITE" id="PS50878"/>
    </source>
</evidence>
<reference evidence="2" key="2">
    <citation type="submission" date="2025-08" db="UniProtKB">
        <authorList>
            <consortium name="Ensembl"/>
        </authorList>
    </citation>
    <scope>IDENTIFICATION</scope>
</reference>
<sequence>MSRNPGEIRLLLKRGLSSKHQRDLLASFPLIGDLSATSTFPPGRVLMRFIRPSFLRSVYPHSSVVSPPVPSISGFYKHRGSNPANLRPLTPAVSLVSDSSTSLSMALLNTRSVNNKSFLLNDLILSKNLDFLFLTEVWQQTSDYSGLIELCPSGYSFLSQPRGSGRGGGLAVVFRDHLPCSSTTSGHFASFELQLIKVGRKDPFYCAVVYRPPGTNSSVLQEFSDFLSSTVKLSRLVIVGDFNIHVDDPSDHFAMNFSSLMDSFGFTQHVSGPTHTRGHTLDLVFTLSLNADSVCPEDIYISDHHCILFNLSVSASPCPARRMFSSRFLNESTTRNFSAAFDPPCSSDNDPDSLTSQFNEHCLSILDNICPVRTRSVPVVNPTPWFNDSLRRLKRQCRKIERLWKKTHLHVFLLHLKDLLTSFNSAVRDARVSYFSNLVSQSKGNPMVLFNTISSIVSPATPAASIQSVADCENFLSFFVDNVNKVRSSISPSALSLPPPTPTRPIILDSFAPVSLPELTKLVNSMKTSACPLDILPSSLFKSAFQSIVPSVLSIMNASLVSGQVPAYFKSAVVPLLLKNRVSTPLSIAASDPSLNFCSSPRSKQLTAALDEHNIYDSFQSGFRRAHSTEKDLLRVSNDLLTLSDVGDCSVLVLLDLTAAFDTVDHHLLLERLRDWVGLSGSALEWFSSYLSERSFSVAVSKFRSSTTSLTHGVPQGSVLGPLLFLLYLLPLQHILSSFKGISYHLYADDIQLYISFKPHEMSKLQLLHTCLDSIKTWMAGSFLQLNEDKTEILICAPDKLVPKVRDSLGQLASHTKPSVRNLGVTFDPALTLDSHVSSLVRSSFFHLRNIAKLSPILSRSELETVIHTFISSRLDYCNSLFTCLSRTSLNRLQVVQNACARLLTKSSKHTHITPLLLQLHWLPVNFRVHFKILVLVYRALHGQAPSYIGDLLSPYTPSRSLRSSDQSLLVAQRTRLKTKGDRSFAAVAPRLWNSLSLSLRLVDSVVSFKKQLKTHLFTVAFV</sequence>
<dbReference type="PROSITE" id="PS50878">
    <property type="entry name" value="RT_POL"/>
    <property type="match status" value="1"/>
</dbReference>
<dbReference type="InterPro" id="IPR000477">
    <property type="entry name" value="RT_dom"/>
</dbReference>
<dbReference type="GO" id="GO:0003824">
    <property type="term" value="F:catalytic activity"/>
    <property type="evidence" value="ECO:0007669"/>
    <property type="project" value="InterPro"/>
</dbReference>
<dbReference type="InterPro" id="IPR036691">
    <property type="entry name" value="Endo/exonu/phosph_ase_sf"/>
</dbReference>
<accession>A0A8C6PD09</accession>
<name>A0A8C6PD09_NOTFU</name>
<dbReference type="SUPFAM" id="SSF56672">
    <property type="entry name" value="DNA/RNA polymerases"/>
    <property type="match status" value="1"/>
</dbReference>